<gene>
    <name evidence="1" type="ORF">NM208_g11224</name>
</gene>
<evidence type="ECO:0000313" key="1">
    <source>
        <dbReference type="EMBL" id="KAJ3526365.1"/>
    </source>
</evidence>
<sequence length="235" mass="26307">MPIYILATFFTQLSVISLNFRITQRALFPVLWWIVRITLWQWVIWLPSTMADYLLQCLPIEANYKLHLRFEATTKCKDYVPVYIVMAFAHTLVDFAILSVPVYLVLKAQVSRRKKRAALVFSGIGFVAALFSIVRASFAVLYSRSSDMAFIASWIAYSSQFELALAVIATSLPKLRWLVPCSDRSGPRFTFTGNTGPGSRELATVAPSSPHSGSSCKDIELGDGLTRDDIQLVPS</sequence>
<accession>A0ACC1RV33</accession>
<evidence type="ECO:0000313" key="2">
    <source>
        <dbReference type="Proteomes" id="UP001148629"/>
    </source>
</evidence>
<dbReference type="Proteomes" id="UP001148629">
    <property type="component" value="Unassembled WGS sequence"/>
</dbReference>
<keyword evidence="2" id="KW-1185">Reference proteome</keyword>
<protein>
    <submittedName>
        <fullName evidence="1">Uncharacterized protein</fullName>
    </submittedName>
</protein>
<proteinExistence type="predicted"/>
<comment type="caution">
    <text evidence="1">The sequence shown here is derived from an EMBL/GenBank/DDBJ whole genome shotgun (WGS) entry which is preliminary data.</text>
</comment>
<name>A0ACC1RV33_9HYPO</name>
<reference evidence="1" key="1">
    <citation type="submission" date="2022-08" db="EMBL/GenBank/DDBJ databases">
        <title>Genome Sequence of Fusarium decemcellulare.</title>
        <authorList>
            <person name="Buettner E."/>
        </authorList>
    </citation>
    <scope>NUCLEOTIDE SEQUENCE</scope>
    <source>
        <strain evidence="1">Babe19</strain>
    </source>
</reference>
<organism evidence="1 2">
    <name type="scientific">Fusarium decemcellulare</name>
    <dbReference type="NCBI Taxonomy" id="57161"/>
    <lineage>
        <taxon>Eukaryota</taxon>
        <taxon>Fungi</taxon>
        <taxon>Dikarya</taxon>
        <taxon>Ascomycota</taxon>
        <taxon>Pezizomycotina</taxon>
        <taxon>Sordariomycetes</taxon>
        <taxon>Hypocreomycetidae</taxon>
        <taxon>Hypocreales</taxon>
        <taxon>Nectriaceae</taxon>
        <taxon>Fusarium</taxon>
        <taxon>Fusarium decemcellulare species complex</taxon>
    </lineage>
</organism>
<dbReference type="EMBL" id="JANRMS010001745">
    <property type="protein sequence ID" value="KAJ3526365.1"/>
    <property type="molecule type" value="Genomic_DNA"/>
</dbReference>